<comment type="similarity">
    <text evidence="2">Belongs to the TonB family.</text>
</comment>
<keyword evidence="5" id="KW-0997">Cell inner membrane</keyword>
<evidence type="ECO:0000256" key="3">
    <source>
        <dbReference type="ARBA" id="ARBA00022448"/>
    </source>
</evidence>
<evidence type="ECO:0000256" key="8">
    <source>
        <dbReference type="ARBA" id="ARBA00022989"/>
    </source>
</evidence>
<protein>
    <recommendedName>
        <fullName evidence="11">TonB C-terminal domain-containing protein</fullName>
    </recommendedName>
</protein>
<dbReference type="PANTHER" id="PTHR33446:SF2">
    <property type="entry name" value="PROTEIN TONB"/>
    <property type="match status" value="1"/>
</dbReference>
<sequence length="247" mass="25873">MTFDSSDTRELAARRLRYSIVASLLVHLAILWPGNTRVLTRDAPAILHATLKPPPRRPMEPIPTEKPAPRAVAPAPTPGAPASKQRQPVLEQASQDSVPPVAAPTAPPVKSQAEPESAAATNLPPSLSAAAGAAEGALMTEASASGEAVDGLRGYRLAVATQARRFKRYPAQAMASGWAGTADIRVEVGRDGRPRAATVVRSSGHELLDRAALAMIDAGALRARLPESLRGKAFAIVLPVVFNLDDG</sequence>
<keyword evidence="4" id="KW-1003">Cell membrane</keyword>
<dbReference type="SUPFAM" id="SSF74653">
    <property type="entry name" value="TolA/TonB C-terminal domain"/>
    <property type="match status" value="1"/>
</dbReference>
<name>W0SCN3_9PROT</name>
<dbReference type="RefSeq" id="WP_041097390.1">
    <property type="nucleotide sequence ID" value="NZ_AP012547.1"/>
</dbReference>
<evidence type="ECO:0000256" key="1">
    <source>
        <dbReference type="ARBA" id="ARBA00004383"/>
    </source>
</evidence>
<comment type="subcellular location">
    <subcellularLocation>
        <location evidence="1">Cell inner membrane</location>
        <topology evidence="1">Single-pass membrane protein</topology>
        <orientation evidence="1">Periplasmic side</orientation>
    </subcellularLocation>
</comment>
<dbReference type="PROSITE" id="PS52015">
    <property type="entry name" value="TONB_CTD"/>
    <property type="match status" value="1"/>
</dbReference>
<keyword evidence="9" id="KW-0472">Membrane</keyword>
<dbReference type="EMBL" id="AP012547">
    <property type="protein sequence ID" value="BAO28692.1"/>
    <property type="molecule type" value="Genomic_DNA"/>
</dbReference>
<evidence type="ECO:0000256" key="2">
    <source>
        <dbReference type="ARBA" id="ARBA00006555"/>
    </source>
</evidence>
<dbReference type="PANTHER" id="PTHR33446">
    <property type="entry name" value="PROTEIN TONB-RELATED"/>
    <property type="match status" value="1"/>
</dbReference>
<gene>
    <name evidence="12" type="ORF">SUTH_00886</name>
</gene>
<evidence type="ECO:0000256" key="6">
    <source>
        <dbReference type="ARBA" id="ARBA00022692"/>
    </source>
</evidence>
<dbReference type="InterPro" id="IPR006260">
    <property type="entry name" value="TonB/TolA_C"/>
</dbReference>
<dbReference type="KEGG" id="shd:SUTH_00886"/>
<dbReference type="Pfam" id="PF03544">
    <property type="entry name" value="TonB_C"/>
    <property type="match status" value="1"/>
</dbReference>
<dbReference type="InterPro" id="IPR037682">
    <property type="entry name" value="TonB_C"/>
</dbReference>
<dbReference type="Proteomes" id="UP000031637">
    <property type="component" value="Chromosome"/>
</dbReference>
<reference evidence="12 13" key="1">
    <citation type="journal article" date="2014" name="Syst. Appl. Microbiol.">
        <title>Complete genomes of freshwater sulfur oxidizers Sulfuricella denitrificans skB26 and Sulfuritalea hydrogenivorans sk43H: genetic insights into the sulfur oxidation pathway of betaproteobacteria.</title>
        <authorList>
            <person name="Watanabe T."/>
            <person name="Kojima H."/>
            <person name="Fukui M."/>
        </authorList>
    </citation>
    <scope>NUCLEOTIDE SEQUENCE [LARGE SCALE GENOMIC DNA]</scope>
    <source>
        <strain evidence="12">DSM22779</strain>
    </source>
</reference>
<dbReference type="GO" id="GO:0031992">
    <property type="term" value="F:energy transducer activity"/>
    <property type="evidence" value="ECO:0007669"/>
    <property type="project" value="TreeGrafter"/>
</dbReference>
<dbReference type="OrthoDB" id="8563545at2"/>
<evidence type="ECO:0000313" key="13">
    <source>
        <dbReference type="Proteomes" id="UP000031637"/>
    </source>
</evidence>
<evidence type="ECO:0000256" key="9">
    <source>
        <dbReference type="ARBA" id="ARBA00023136"/>
    </source>
</evidence>
<dbReference type="STRING" id="1223802.SUTH_00886"/>
<dbReference type="NCBIfam" id="TIGR01352">
    <property type="entry name" value="tonB_Cterm"/>
    <property type="match status" value="1"/>
</dbReference>
<accession>W0SCN3</accession>
<keyword evidence="6" id="KW-0812">Transmembrane</keyword>
<keyword evidence="7" id="KW-0653">Protein transport</keyword>
<dbReference type="GO" id="GO:0055085">
    <property type="term" value="P:transmembrane transport"/>
    <property type="evidence" value="ECO:0007669"/>
    <property type="project" value="InterPro"/>
</dbReference>
<evidence type="ECO:0000313" key="12">
    <source>
        <dbReference type="EMBL" id="BAO28692.1"/>
    </source>
</evidence>
<feature type="domain" description="TonB C-terminal" evidence="11">
    <location>
        <begin position="154"/>
        <end position="247"/>
    </location>
</feature>
<organism evidence="12 13">
    <name type="scientific">Sulfuritalea hydrogenivorans sk43H</name>
    <dbReference type="NCBI Taxonomy" id="1223802"/>
    <lineage>
        <taxon>Bacteria</taxon>
        <taxon>Pseudomonadati</taxon>
        <taxon>Pseudomonadota</taxon>
        <taxon>Betaproteobacteria</taxon>
        <taxon>Nitrosomonadales</taxon>
        <taxon>Sterolibacteriaceae</taxon>
        <taxon>Sulfuritalea</taxon>
    </lineage>
</organism>
<dbReference type="GO" id="GO:0098797">
    <property type="term" value="C:plasma membrane protein complex"/>
    <property type="evidence" value="ECO:0007669"/>
    <property type="project" value="TreeGrafter"/>
</dbReference>
<dbReference type="AlphaFoldDB" id="W0SCN3"/>
<proteinExistence type="inferred from homology"/>
<keyword evidence="3" id="KW-0813">Transport</keyword>
<dbReference type="InterPro" id="IPR051045">
    <property type="entry name" value="TonB-dependent_transducer"/>
</dbReference>
<feature type="region of interest" description="Disordered" evidence="10">
    <location>
        <begin position="49"/>
        <end position="123"/>
    </location>
</feature>
<evidence type="ECO:0000256" key="5">
    <source>
        <dbReference type="ARBA" id="ARBA00022519"/>
    </source>
</evidence>
<dbReference type="GO" id="GO:0015031">
    <property type="term" value="P:protein transport"/>
    <property type="evidence" value="ECO:0007669"/>
    <property type="project" value="UniProtKB-KW"/>
</dbReference>
<dbReference type="HOGENOM" id="CLU_1124067_0_0_4"/>
<dbReference type="Gene3D" id="3.30.1150.10">
    <property type="match status" value="1"/>
</dbReference>
<evidence type="ECO:0000256" key="10">
    <source>
        <dbReference type="SAM" id="MobiDB-lite"/>
    </source>
</evidence>
<evidence type="ECO:0000259" key="11">
    <source>
        <dbReference type="PROSITE" id="PS52015"/>
    </source>
</evidence>
<evidence type="ECO:0000256" key="4">
    <source>
        <dbReference type="ARBA" id="ARBA00022475"/>
    </source>
</evidence>
<evidence type="ECO:0000256" key="7">
    <source>
        <dbReference type="ARBA" id="ARBA00022927"/>
    </source>
</evidence>
<keyword evidence="8" id="KW-1133">Transmembrane helix</keyword>
<keyword evidence="13" id="KW-1185">Reference proteome</keyword>